<evidence type="ECO:0000313" key="2">
    <source>
        <dbReference type="Proteomes" id="UP001596004"/>
    </source>
</evidence>
<keyword evidence="2" id="KW-1185">Reference proteome</keyword>
<dbReference type="EMBL" id="JBHSFP010000024">
    <property type="protein sequence ID" value="MFC4534696.1"/>
    <property type="molecule type" value="Genomic_DNA"/>
</dbReference>
<organism evidence="1 2">
    <name type="scientific">Sphaerisporangium dianthi</name>
    <dbReference type="NCBI Taxonomy" id="1436120"/>
    <lineage>
        <taxon>Bacteria</taxon>
        <taxon>Bacillati</taxon>
        <taxon>Actinomycetota</taxon>
        <taxon>Actinomycetes</taxon>
        <taxon>Streptosporangiales</taxon>
        <taxon>Streptosporangiaceae</taxon>
        <taxon>Sphaerisporangium</taxon>
    </lineage>
</organism>
<proteinExistence type="predicted"/>
<dbReference type="RefSeq" id="WP_380845839.1">
    <property type="nucleotide sequence ID" value="NZ_JBHSFP010000024.1"/>
</dbReference>
<dbReference type="InterPro" id="IPR019646">
    <property type="entry name" value="Aminoglyc_AdlTrfase"/>
</dbReference>
<protein>
    <submittedName>
        <fullName evidence="1">Nucleotidyltransferase domain-containing protein</fullName>
    </submittedName>
</protein>
<dbReference type="Proteomes" id="UP001596004">
    <property type="component" value="Unassembled WGS sequence"/>
</dbReference>
<dbReference type="InterPro" id="IPR043519">
    <property type="entry name" value="NT_sf"/>
</dbReference>
<dbReference type="Gene3D" id="3.30.460.40">
    <property type="match status" value="1"/>
</dbReference>
<accession>A0ABV9CNJ0</accession>
<evidence type="ECO:0000313" key="1">
    <source>
        <dbReference type="EMBL" id="MFC4534696.1"/>
    </source>
</evidence>
<dbReference type="Pfam" id="PF10706">
    <property type="entry name" value="Aminoglyc_resit"/>
    <property type="match status" value="1"/>
</dbReference>
<reference evidence="2" key="1">
    <citation type="journal article" date="2019" name="Int. J. Syst. Evol. Microbiol.">
        <title>The Global Catalogue of Microorganisms (GCM) 10K type strain sequencing project: providing services to taxonomists for standard genome sequencing and annotation.</title>
        <authorList>
            <consortium name="The Broad Institute Genomics Platform"/>
            <consortium name="The Broad Institute Genome Sequencing Center for Infectious Disease"/>
            <person name="Wu L."/>
            <person name="Ma J."/>
        </authorList>
    </citation>
    <scope>NUCLEOTIDE SEQUENCE [LARGE SCALE GENOMIC DNA]</scope>
    <source>
        <strain evidence="2">CGMCC 4.7132</strain>
    </source>
</reference>
<sequence>MSDVVNLFSAAGERWWIAGGYAIELAVGRAFREHGDIDVLLLRDDQLTAQRILATWEWWCADPAGVLRPWKREEILPDTVHDIWCRPGPDEPWRIQVMLDESEDAEWVSRRDARVRRPIGRLGLVSAQGVPYLCPEVQLYYKAKRPRAKDEQDFTEALPILDGEQRRWLARTISMVYGDHPWPDRLREGAGERDGG</sequence>
<dbReference type="SUPFAM" id="SSF81301">
    <property type="entry name" value="Nucleotidyltransferase"/>
    <property type="match status" value="1"/>
</dbReference>
<comment type="caution">
    <text evidence="1">The sequence shown here is derived from an EMBL/GenBank/DDBJ whole genome shotgun (WGS) entry which is preliminary data.</text>
</comment>
<gene>
    <name evidence="1" type="ORF">ACFO60_28395</name>
</gene>
<name>A0ABV9CNJ0_9ACTN</name>